<dbReference type="AlphaFoldDB" id="A0A075GMR3"/>
<feature type="compositionally biased region" description="Basic and acidic residues" evidence="1">
    <location>
        <begin position="235"/>
        <end position="252"/>
    </location>
</feature>
<feature type="compositionally biased region" description="Basic and acidic residues" evidence="1">
    <location>
        <begin position="209"/>
        <end position="223"/>
    </location>
</feature>
<dbReference type="InterPro" id="IPR036653">
    <property type="entry name" value="CinA-like_C"/>
</dbReference>
<dbReference type="NCBIfam" id="TIGR00199">
    <property type="entry name" value="PncC_domain"/>
    <property type="match status" value="1"/>
</dbReference>
<dbReference type="InterPro" id="IPR008136">
    <property type="entry name" value="CinA_C"/>
</dbReference>
<evidence type="ECO:0000259" key="2">
    <source>
        <dbReference type="Pfam" id="PF02464"/>
    </source>
</evidence>
<organism evidence="3">
    <name type="scientific">uncultured marine group II/III euryarchaeote KM3_180_D08</name>
    <dbReference type="NCBI Taxonomy" id="1457942"/>
    <lineage>
        <taxon>Archaea</taxon>
        <taxon>Methanobacteriati</taxon>
        <taxon>Methanobacteriota</taxon>
        <taxon>environmental samples</taxon>
    </lineage>
</organism>
<evidence type="ECO:0000256" key="1">
    <source>
        <dbReference type="SAM" id="MobiDB-lite"/>
    </source>
</evidence>
<feature type="compositionally biased region" description="Acidic residues" evidence="1">
    <location>
        <begin position="181"/>
        <end position="203"/>
    </location>
</feature>
<reference evidence="3" key="1">
    <citation type="journal article" date="2014" name="Genome Biol. Evol.">
        <title>Pangenome evidence for extensive interdomain horizontal transfer affecting lineage core and shell genes in uncultured planktonic thaumarchaeota and euryarchaeota.</title>
        <authorList>
            <person name="Deschamps P."/>
            <person name="Zivanovic Y."/>
            <person name="Moreira D."/>
            <person name="Rodriguez-Valera F."/>
            <person name="Lopez-Garcia P."/>
        </authorList>
    </citation>
    <scope>NUCLEOTIDE SEQUENCE</scope>
</reference>
<dbReference type="Gene3D" id="3.90.950.20">
    <property type="entry name" value="CinA-like"/>
    <property type="match status" value="1"/>
</dbReference>
<dbReference type="SUPFAM" id="SSF142433">
    <property type="entry name" value="CinA-like"/>
    <property type="match status" value="1"/>
</dbReference>
<protein>
    <submittedName>
        <fullName evidence="3">Competence-damaged related protein</fullName>
    </submittedName>
</protein>
<accession>A0A075GMR3</accession>
<dbReference type="Pfam" id="PF02464">
    <property type="entry name" value="CinA"/>
    <property type="match status" value="1"/>
</dbReference>
<dbReference type="EMBL" id="KF900731">
    <property type="protein sequence ID" value="AIF05169.1"/>
    <property type="molecule type" value="Genomic_DNA"/>
</dbReference>
<name>A0A075GMR3_9EURY</name>
<sequence>MRIVKSGRSAGRLVPQDTSVHAARLARRLKRNSMTVSTAESCTGGLLASSLTDIQGASIWFKQGWITYSNESKVDQLGVGNELFEENQGYAGAVSADVAKAMAEGAAHISSSDIAISVTGIAGPTGGTETKEVGLVWVGVKIGDAIDAKSASFGQGDRSSNKEAFANFALRTALEVWDEHFEEPEPTPEISEESELEEGEQPELGDALRTVDGDDANWDREVEWVDGAPPPVESDENKDADILDSDIKWGEE</sequence>
<feature type="region of interest" description="Disordered" evidence="1">
    <location>
        <begin position="181"/>
        <end position="252"/>
    </location>
</feature>
<evidence type="ECO:0000313" key="3">
    <source>
        <dbReference type="EMBL" id="AIF05169.1"/>
    </source>
</evidence>
<feature type="domain" description="CinA C-terminal" evidence="2">
    <location>
        <begin position="22"/>
        <end position="174"/>
    </location>
</feature>
<proteinExistence type="predicted"/>